<dbReference type="EMBL" id="CCAE010000049">
    <property type="protein sequence ID" value="CDN89652.1"/>
    <property type="molecule type" value="Genomic_DNA"/>
</dbReference>
<proteinExistence type="predicted"/>
<keyword evidence="2" id="KW-1185">Reference proteome</keyword>
<organism evidence="1 2">
    <name type="scientific">Hydrogenophaga intermedia</name>
    <dbReference type="NCBI Taxonomy" id="65786"/>
    <lineage>
        <taxon>Bacteria</taxon>
        <taxon>Pseudomonadati</taxon>
        <taxon>Pseudomonadota</taxon>
        <taxon>Betaproteobacteria</taxon>
        <taxon>Burkholderiales</taxon>
        <taxon>Comamonadaceae</taxon>
        <taxon>Hydrogenophaga</taxon>
    </lineage>
</organism>
<gene>
    <name evidence="1" type="ORF">BN948_04091</name>
</gene>
<dbReference type="AlphaFoldDB" id="A0A1L1PI36"/>
<evidence type="ECO:0000313" key="2">
    <source>
        <dbReference type="Proteomes" id="UP000028878"/>
    </source>
</evidence>
<reference evidence="2" key="1">
    <citation type="submission" date="2014-02" db="EMBL/GenBank/DDBJ databases">
        <authorList>
            <person name="Gan H."/>
        </authorList>
    </citation>
    <scope>NUCLEOTIDE SEQUENCE [LARGE SCALE GENOMIC DNA]</scope>
    <source>
        <strain evidence="2">S1</strain>
    </source>
</reference>
<accession>A0A1L1PI36</accession>
<evidence type="ECO:0000313" key="1">
    <source>
        <dbReference type="EMBL" id="CDN89652.1"/>
    </source>
</evidence>
<reference evidence="2" key="2">
    <citation type="submission" date="2014-11" db="EMBL/GenBank/DDBJ databases">
        <title>Draft genome sequence of Hydrogenophaga intermedia S1.</title>
        <authorList>
            <person name="Gan H.M."/>
            <person name="Chew T.H."/>
            <person name="Stolz A."/>
        </authorList>
    </citation>
    <scope>NUCLEOTIDE SEQUENCE [LARGE SCALE GENOMIC DNA]</scope>
    <source>
        <strain evidence="2">S1</strain>
    </source>
</reference>
<name>A0A1L1PI36_HYDIT</name>
<dbReference type="RefSeq" id="WP_009519505.1">
    <property type="nucleotide sequence ID" value="NZ_CCAE010000049.1"/>
</dbReference>
<protein>
    <submittedName>
        <fullName evidence="1">Putative ATPase with chaperone activity</fullName>
    </submittedName>
</protein>
<dbReference type="Proteomes" id="UP000028878">
    <property type="component" value="Unassembled WGS sequence"/>
</dbReference>
<sequence>MDDASQIHIPESFIRLHARPNQPRPAQLAERIARRFEVCDDMATALVTRAQEVQFKLGITEADVIDKVLDGLLELAGEDADSVLSPPEARWVVCHMAEQLGWAEHLSPELRAMAGGLLQ</sequence>